<keyword evidence="9" id="KW-1185">Reference proteome</keyword>
<evidence type="ECO:0000256" key="6">
    <source>
        <dbReference type="RuleBase" id="RU003915"/>
    </source>
</evidence>
<organism evidence="8 9">
    <name type="scientific">Nocardia sputorum</name>
    <dbReference type="NCBI Taxonomy" id="2984338"/>
    <lineage>
        <taxon>Bacteria</taxon>
        <taxon>Bacillati</taxon>
        <taxon>Actinomycetota</taxon>
        <taxon>Actinomycetes</taxon>
        <taxon>Mycobacteriales</taxon>
        <taxon>Nocardiaceae</taxon>
        <taxon>Nocardia</taxon>
    </lineage>
</organism>
<name>A0ABN6TTQ0_9NOCA</name>
<comment type="catalytic activity">
    <reaction evidence="1 5 6">
        <text>[protein]-peptidylproline (omega=180) = [protein]-peptidylproline (omega=0)</text>
        <dbReference type="Rhea" id="RHEA:16237"/>
        <dbReference type="Rhea" id="RHEA-COMP:10747"/>
        <dbReference type="Rhea" id="RHEA-COMP:10748"/>
        <dbReference type="ChEBI" id="CHEBI:83833"/>
        <dbReference type="ChEBI" id="CHEBI:83834"/>
        <dbReference type="EC" id="5.2.1.8"/>
    </reaction>
</comment>
<dbReference type="InterPro" id="IPR046357">
    <property type="entry name" value="PPIase_dom_sf"/>
</dbReference>
<dbReference type="Gene3D" id="3.10.50.40">
    <property type="match status" value="1"/>
</dbReference>
<evidence type="ECO:0000313" key="9">
    <source>
        <dbReference type="Proteomes" id="UP001317870"/>
    </source>
</evidence>
<dbReference type="PANTHER" id="PTHR43811">
    <property type="entry name" value="FKBP-TYPE PEPTIDYL-PROLYL CIS-TRANS ISOMERASE FKPA"/>
    <property type="match status" value="1"/>
</dbReference>
<evidence type="ECO:0000256" key="1">
    <source>
        <dbReference type="ARBA" id="ARBA00000971"/>
    </source>
</evidence>
<dbReference type="PROSITE" id="PS50059">
    <property type="entry name" value="FKBP_PPIASE"/>
    <property type="match status" value="1"/>
</dbReference>
<dbReference type="EMBL" id="AP026978">
    <property type="protein sequence ID" value="BDT97009.1"/>
    <property type="molecule type" value="Genomic_DNA"/>
</dbReference>
<protein>
    <recommendedName>
        <fullName evidence="6">Peptidyl-prolyl cis-trans isomerase</fullName>
        <ecNumber evidence="6">5.2.1.8</ecNumber>
    </recommendedName>
</protein>
<dbReference type="Proteomes" id="UP001317870">
    <property type="component" value="Chromosome"/>
</dbReference>
<keyword evidence="4 5" id="KW-0413">Isomerase</keyword>
<evidence type="ECO:0000256" key="4">
    <source>
        <dbReference type="ARBA" id="ARBA00023235"/>
    </source>
</evidence>
<reference evidence="8 9" key="1">
    <citation type="submission" date="2022-11" db="EMBL/GenBank/DDBJ databases">
        <title>Genome Sequencing of Nocardia sp. ON39_IFM12276 and assembly.</title>
        <authorList>
            <person name="Shimojima M."/>
            <person name="Toyokawa M."/>
            <person name="Uesaka K."/>
        </authorList>
    </citation>
    <scope>NUCLEOTIDE SEQUENCE [LARGE SCALE GENOMIC DNA]</scope>
    <source>
        <strain evidence="8 9">IFM 12276</strain>
    </source>
</reference>
<feature type="domain" description="PPIase FKBP-type" evidence="7">
    <location>
        <begin position="62"/>
        <end position="150"/>
    </location>
</feature>
<dbReference type="InterPro" id="IPR001179">
    <property type="entry name" value="PPIase_FKBP_dom"/>
</dbReference>
<gene>
    <name evidence="8" type="ORF">IFM12276_00380</name>
</gene>
<proteinExistence type="inferred from homology"/>
<dbReference type="Pfam" id="PF00254">
    <property type="entry name" value="FKBP_C"/>
    <property type="match status" value="1"/>
</dbReference>
<accession>A0ABN6TTQ0</accession>
<comment type="similarity">
    <text evidence="2 6">Belongs to the FKBP-type PPIase family.</text>
</comment>
<evidence type="ECO:0000313" key="8">
    <source>
        <dbReference type="EMBL" id="BDT97009.1"/>
    </source>
</evidence>
<dbReference type="SUPFAM" id="SSF54534">
    <property type="entry name" value="FKBP-like"/>
    <property type="match status" value="1"/>
</dbReference>
<evidence type="ECO:0000256" key="2">
    <source>
        <dbReference type="ARBA" id="ARBA00006577"/>
    </source>
</evidence>
<evidence type="ECO:0000256" key="3">
    <source>
        <dbReference type="ARBA" id="ARBA00023110"/>
    </source>
</evidence>
<evidence type="ECO:0000256" key="5">
    <source>
        <dbReference type="PROSITE-ProRule" id="PRU00277"/>
    </source>
</evidence>
<evidence type="ECO:0000259" key="7">
    <source>
        <dbReference type="PROSITE" id="PS50059"/>
    </source>
</evidence>
<dbReference type="PANTHER" id="PTHR43811:SF19">
    <property type="entry name" value="39 KDA FK506-BINDING NUCLEAR PROTEIN"/>
    <property type="match status" value="1"/>
</dbReference>
<dbReference type="GO" id="GO:0016853">
    <property type="term" value="F:isomerase activity"/>
    <property type="evidence" value="ECO:0007669"/>
    <property type="project" value="UniProtKB-KW"/>
</dbReference>
<sequence>MSEEEMKQKSWQRWITRLLGRPGERGVVKRRKPEIEIPAGPPPSELVIVEIWDGDGAQAERGDFVEVHYVGVTFSTGTEFDSSWELGEPFAFTLGAGQVIEGWDEGVHGMRVGGRRKLIIPPQLAYGDRGAGSTVAPGETLVFVIDLIAT</sequence>
<dbReference type="EC" id="5.2.1.8" evidence="6"/>
<keyword evidence="3 5" id="KW-0697">Rotamase</keyword>